<dbReference type="Pfam" id="PF01575">
    <property type="entry name" value="MaoC_dehydratas"/>
    <property type="match status" value="1"/>
</dbReference>
<dbReference type="SUPFAM" id="SSF54637">
    <property type="entry name" value="Thioesterase/thiol ester dehydrase-isomerase"/>
    <property type="match status" value="1"/>
</dbReference>
<protein>
    <submittedName>
        <fullName evidence="2">Acyl dehydratase</fullName>
    </submittedName>
</protein>
<dbReference type="AlphaFoldDB" id="A0A5K7ZCT9"/>
<dbReference type="Gene3D" id="3.10.129.10">
    <property type="entry name" value="Hotdog Thioesterase"/>
    <property type="match status" value="1"/>
</dbReference>
<evidence type="ECO:0000313" key="3">
    <source>
        <dbReference type="Proteomes" id="UP000427769"/>
    </source>
</evidence>
<gene>
    <name evidence="2" type="ORF">DSCW_60570</name>
</gene>
<dbReference type="EMBL" id="AP021875">
    <property type="protein sequence ID" value="BBO78640.1"/>
    <property type="molecule type" value="Genomic_DNA"/>
</dbReference>
<reference evidence="2 3" key="1">
    <citation type="submission" date="2019-11" db="EMBL/GenBank/DDBJ databases">
        <title>Comparative genomics of hydrocarbon-degrading Desulfosarcina strains.</title>
        <authorList>
            <person name="Watanabe M."/>
            <person name="Kojima H."/>
            <person name="Fukui M."/>
        </authorList>
    </citation>
    <scope>NUCLEOTIDE SEQUENCE [LARGE SCALE GENOMIC DNA]</scope>
    <source>
        <strain evidence="2 3">PP31</strain>
    </source>
</reference>
<dbReference type="CDD" id="cd03454">
    <property type="entry name" value="YdeM"/>
    <property type="match status" value="1"/>
</dbReference>
<dbReference type="PANTHER" id="PTHR43664">
    <property type="entry name" value="MONOAMINE OXIDASE-RELATED"/>
    <property type="match status" value="1"/>
</dbReference>
<dbReference type="OrthoDB" id="5298629at2"/>
<feature type="domain" description="MaoC-like" evidence="1">
    <location>
        <begin position="26"/>
        <end position="122"/>
    </location>
</feature>
<dbReference type="InterPro" id="IPR052342">
    <property type="entry name" value="MCH/BMMD"/>
</dbReference>
<dbReference type="Proteomes" id="UP000427769">
    <property type="component" value="Chromosome"/>
</dbReference>
<sequence length="164" mass="18780">MTKGQFSTTPQERYLEDYVEGAVHEMGPISVTEEEIVDFAKKFDPQVFHTDPEKARETVYGGLIASGWHTCALFMRLFVEHYLPDRASLGSPGVDELRWLKPVRPGDRLTLRITVHKVKPSRSKPDRGVLFSFCEMVNHTGEVVASMMAMNLIRYRGRHCPQER</sequence>
<dbReference type="InterPro" id="IPR002539">
    <property type="entry name" value="MaoC-like_dom"/>
</dbReference>
<dbReference type="KEGG" id="dwd:DSCW_60570"/>
<evidence type="ECO:0000313" key="2">
    <source>
        <dbReference type="EMBL" id="BBO78640.1"/>
    </source>
</evidence>
<dbReference type="PANTHER" id="PTHR43664:SF1">
    <property type="entry name" value="BETA-METHYLMALYL-COA DEHYDRATASE"/>
    <property type="match status" value="1"/>
</dbReference>
<dbReference type="RefSeq" id="WP_155307257.1">
    <property type="nucleotide sequence ID" value="NZ_AP021875.1"/>
</dbReference>
<accession>A0A5K7ZCT9</accession>
<organism evidence="2 3">
    <name type="scientific">Desulfosarcina widdelii</name>
    <dbReference type="NCBI Taxonomy" id="947919"/>
    <lineage>
        <taxon>Bacteria</taxon>
        <taxon>Pseudomonadati</taxon>
        <taxon>Thermodesulfobacteriota</taxon>
        <taxon>Desulfobacteria</taxon>
        <taxon>Desulfobacterales</taxon>
        <taxon>Desulfosarcinaceae</taxon>
        <taxon>Desulfosarcina</taxon>
    </lineage>
</organism>
<dbReference type="InterPro" id="IPR029069">
    <property type="entry name" value="HotDog_dom_sf"/>
</dbReference>
<name>A0A5K7ZCT9_9BACT</name>
<proteinExistence type="predicted"/>
<evidence type="ECO:0000259" key="1">
    <source>
        <dbReference type="Pfam" id="PF01575"/>
    </source>
</evidence>
<keyword evidence="3" id="KW-1185">Reference proteome</keyword>